<dbReference type="EMBL" id="QZAA01000288">
    <property type="protein sequence ID" value="RQD72922.1"/>
    <property type="molecule type" value="Genomic_DNA"/>
</dbReference>
<dbReference type="InterPro" id="IPR050194">
    <property type="entry name" value="Glycosyltransferase_grp1"/>
</dbReference>
<comment type="caution">
    <text evidence="3">The sequence shown here is derived from an EMBL/GenBank/DDBJ whole genome shotgun (WGS) entry which is preliminary data.</text>
</comment>
<dbReference type="PANTHER" id="PTHR45947">
    <property type="entry name" value="SULFOQUINOVOSYL TRANSFERASE SQD2"/>
    <property type="match status" value="1"/>
</dbReference>
<evidence type="ECO:0000313" key="3">
    <source>
        <dbReference type="EMBL" id="RQD72922.1"/>
    </source>
</evidence>
<evidence type="ECO:0000259" key="2">
    <source>
        <dbReference type="Pfam" id="PF13439"/>
    </source>
</evidence>
<dbReference type="Pfam" id="PF00534">
    <property type="entry name" value="Glycos_transf_1"/>
    <property type="match status" value="1"/>
</dbReference>
<protein>
    <submittedName>
        <fullName evidence="3">Glycosyltransferase family 1 protein</fullName>
    </submittedName>
</protein>
<dbReference type="SUPFAM" id="SSF53756">
    <property type="entry name" value="UDP-Glycosyltransferase/glycogen phosphorylase"/>
    <property type="match status" value="1"/>
</dbReference>
<evidence type="ECO:0000259" key="1">
    <source>
        <dbReference type="Pfam" id="PF00534"/>
    </source>
</evidence>
<dbReference type="AlphaFoldDB" id="A0A424Y9C4"/>
<dbReference type="Pfam" id="PF13439">
    <property type="entry name" value="Glyco_transf_4"/>
    <property type="match status" value="1"/>
</dbReference>
<dbReference type="CDD" id="cd03801">
    <property type="entry name" value="GT4_PimA-like"/>
    <property type="match status" value="1"/>
</dbReference>
<reference evidence="3 4" key="1">
    <citation type="submission" date="2018-08" db="EMBL/GenBank/DDBJ databases">
        <title>The metabolism and importance of syntrophic acetate oxidation coupled to methane or sulfide production in haloalkaline environments.</title>
        <authorList>
            <person name="Timmers P.H.A."/>
            <person name="Vavourakis C.D."/>
            <person name="Sorokin D.Y."/>
            <person name="Sinninghe Damste J.S."/>
            <person name="Muyzer G."/>
            <person name="Stams A.J.M."/>
            <person name="Plugge C.M."/>
        </authorList>
    </citation>
    <scope>NUCLEOTIDE SEQUENCE [LARGE SCALE GENOMIC DNA]</scope>
    <source>
        <strain evidence="3">MSAO_Bac1</strain>
    </source>
</reference>
<feature type="domain" description="Glycosyltransferase subfamily 4-like N-terminal" evidence="2">
    <location>
        <begin position="151"/>
        <end position="250"/>
    </location>
</feature>
<dbReference type="Gene3D" id="3.40.50.2000">
    <property type="entry name" value="Glycogen Phosphorylase B"/>
    <property type="match status" value="2"/>
</dbReference>
<dbReference type="PANTHER" id="PTHR45947:SF3">
    <property type="entry name" value="SULFOQUINOVOSYL TRANSFERASE SQD2"/>
    <property type="match status" value="1"/>
</dbReference>
<proteinExistence type="predicted"/>
<accession>A0A424Y9C4</accession>
<evidence type="ECO:0000313" key="4">
    <source>
        <dbReference type="Proteomes" id="UP000285138"/>
    </source>
</evidence>
<sequence>MGLNAEIWKPLQGKILFCRNQAYYNYFLNPLMSEYIFKERNAGLMKILLTNTGPWGTGSGTTADGVLKELRAQGISAKAFFPDSKFQSTDMEQYYGNPETYHIAAFPAVYGNTYLYTFPLIITDPNPRNYQQAWTFRDMTYREINAYFNYMERELKALVNNFKPDLVECQHIWALDFLCHKMGLPFICVAHHSDQEGFKRDERMRNMALNSAQKASYIFAVSDYVREEVIDLYRLPPGKVITIENGYDQEVFKPGREDRQSLMEKIDKKIPKDMPVITFCGKISKTKGVDILLEANKVVQEKRKVLILIFGSGSLEEFRKGRDPDKYSLENVVVMGHRPQKELASFHRLAQMSLLPSRWEGFGIAALEAMGCGIPVVASGVGGLKKIAAGRIVPPEDSRGLAEAILEILELPQSNYQELCQQALSSALAYSWKSRVDQRLPYYEEAIKGRAL</sequence>
<name>A0A424Y9C4_9FIRM</name>
<dbReference type="GO" id="GO:0016757">
    <property type="term" value="F:glycosyltransferase activity"/>
    <property type="evidence" value="ECO:0007669"/>
    <property type="project" value="InterPro"/>
</dbReference>
<dbReference type="InterPro" id="IPR001296">
    <property type="entry name" value="Glyco_trans_1"/>
</dbReference>
<gene>
    <name evidence="3" type="ORF">D5R97_10210</name>
</gene>
<feature type="domain" description="Glycosyl transferase family 1" evidence="1">
    <location>
        <begin position="267"/>
        <end position="414"/>
    </location>
</feature>
<keyword evidence="3" id="KW-0808">Transferase</keyword>
<dbReference type="InterPro" id="IPR028098">
    <property type="entry name" value="Glyco_trans_4-like_N"/>
</dbReference>
<dbReference type="Proteomes" id="UP000285138">
    <property type="component" value="Unassembled WGS sequence"/>
</dbReference>
<organism evidence="3 4">
    <name type="scientific">Candidatus Syntrophonatronum acetioxidans</name>
    <dbReference type="NCBI Taxonomy" id="1795816"/>
    <lineage>
        <taxon>Bacteria</taxon>
        <taxon>Bacillati</taxon>
        <taxon>Bacillota</taxon>
        <taxon>Clostridia</taxon>
        <taxon>Eubacteriales</taxon>
        <taxon>Syntrophomonadaceae</taxon>
        <taxon>Candidatus Syntrophonatronum</taxon>
    </lineage>
</organism>